<feature type="compositionally biased region" description="Basic and acidic residues" evidence="8">
    <location>
        <begin position="144"/>
        <end position="159"/>
    </location>
</feature>
<dbReference type="GO" id="GO:0008270">
    <property type="term" value="F:zinc ion binding"/>
    <property type="evidence" value="ECO:0007669"/>
    <property type="project" value="UniProtKB-KW"/>
</dbReference>
<feature type="compositionally biased region" description="Acidic residues" evidence="8">
    <location>
        <begin position="114"/>
        <end position="137"/>
    </location>
</feature>
<evidence type="ECO:0000256" key="3">
    <source>
        <dbReference type="ARBA" id="ARBA00022737"/>
    </source>
</evidence>
<dbReference type="SUPFAM" id="SSF57667">
    <property type="entry name" value="beta-beta-alpha zinc fingers"/>
    <property type="match status" value="3"/>
</dbReference>
<evidence type="ECO:0000256" key="2">
    <source>
        <dbReference type="ARBA" id="ARBA00022723"/>
    </source>
</evidence>
<keyword evidence="5" id="KW-0862">Zinc</keyword>
<dbReference type="Gene3D" id="3.40.1800.20">
    <property type="match status" value="1"/>
</dbReference>
<dbReference type="Pfam" id="PF13912">
    <property type="entry name" value="zf-C2H2_6"/>
    <property type="match status" value="1"/>
</dbReference>
<feature type="compositionally biased region" description="Basic residues" evidence="8">
    <location>
        <begin position="160"/>
        <end position="169"/>
    </location>
</feature>
<keyword evidence="6" id="KW-0539">Nucleus</keyword>
<evidence type="ECO:0000256" key="8">
    <source>
        <dbReference type="SAM" id="MobiDB-lite"/>
    </source>
</evidence>
<protein>
    <submittedName>
        <fullName evidence="10">Transcription factor grauzone</fullName>
    </submittedName>
</protein>
<feature type="domain" description="C2H2-type" evidence="9">
    <location>
        <begin position="321"/>
        <end position="349"/>
    </location>
</feature>
<dbReference type="PANTHER" id="PTHR24379:SF121">
    <property type="entry name" value="C2H2-TYPE DOMAIN-CONTAINING PROTEIN"/>
    <property type="match status" value="1"/>
</dbReference>
<keyword evidence="4 7" id="KW-0863">Zinc-finger</keyword>
<dbReference type="PROSITE" id="PS50157">
    <property type="entry name" value="ZINC_FINGER_C2H2_2"/>
    <property type="match status" value="6"/>
</dbReference>
<evidence type="ECO:0000256" key="5">
    <source>
        <dbReference type="ARBA" id="ARBA00022833"/>
    </source>
</evidence>
<evidence type="ECO:0000313" key="10">
    <source>
        <dbReference type="EMBL" id="CAG6557198.1"/>
    </source>
</evidence>
<dbReference type="PROSITE" id="PS00028">
    <property type="entry name" value="ZINC_FINGER_C2H2_1"/>
    <property type="match status" value="7"/>
</dbReference>
<feature type="domain" description="C2H2-type" evidence="9">
    <location>
        <begin position="291"/>
        <end position="318"/>
    </location>
</feature>
<dbReference type="SMART" id="SM00868">
    <property type="entry name" value="zf-AD"/>
    <property type="match status" value="1"/>
</dbReference>
<dbReference type="Pfam" id="PF07776">
    <property type="entry name" value="zf-AD"/>
    <property type="match status" value="1"/>
</dbReference>
<feature type="domain" description="C2H2-type" evidence="9">
    <location>
        <begin position="260"/>
        <end position="288"/>
    </location>
</feature>
<dbReference type="EMBL" id="HBUE01047008">
    <property type="protein sequence ID" value="CAG6463032.1"/>
    <property type="molecule type" value="Transcribed_RNA"/>
</dbReference>
<comment type="subcellular location">
    <subcellularLocation>
        <location evidence="1">Nucleus</location>
    </subcellularLocation>
</comment>
<sequence>MEEIPTTAEFFLPLDRCFACFSSPGEGHSILGSQSEFNIADMLEKHFWFHRDDFQDGEVLCPDCRNQLESFHRFYLVVEQNHRIKIERKPSPDPTKTEDVSMLPLLEVKLEAPEIADDGEQDQSSSSDDEFKPDDDGGLSTDESDSKSEGDEKHEESPERKKRKYVKRKERGEPPAPRKKINYKVKNAEQLAEEDEIIRTHVQYICEYCQMNCTTFSAYHRHVLDEHNTTKAFILCCGKRYYKKKGLLEHVQRLANPDLFKCEICEKTFVNSFGLQKHTEELHGPEESKIFACSRCPKRFVKQGQLTLHLRGHENLDKELAKCPICDRRYPSEAILRTHIKKSHTRPTDFICDICAKGFYSKSEFMRHKVEHEFSPAELRRQCEICLQWLKNEANWKKHCARHKQGPVTCDICMHVSPTKHSLAAHKRNRHRAPNPALTCQECGKEFKRAISLKEHLASHTGEALYFCTFCPRTFNSNANMFSHRKKMHPQEWLELRNAQQANQFS</sequence>
<dbReference type="Gene3D" id="3.30.160.60">
    <property type="entry name" value="Classic Zinc Finger"/>
    <property type="match status" value="4"/>
</dbReference>
<keyword evidence="3" id="KW-0677">Repeat</keyword>
<reference evidence="10" key="1">
    <citation type="submission" date="2021-05" db="EMBL/GenBank/DDBJ databases">
        <authorList>
            <person name="Alioto T."/>
            <person name="Alioto T."/>
            <person name="Gomez Garrido J."/>
        </authorList>
    </citation>
    <scope>NUCLEOTIDE SEQUENCE</scope>
</reference>
<dbReference type="InterPro" id="IPR013087">
    <property type="entry name" value="Znf_C2H2_type"/>
</dbReference>
<dbReference type="GO" id="GO:0005634">
    <property type="term" value="C:nucleus"/>
    <property type="evidence" value="ECO:0007669"/>
    <property type="project" value="UniProtKB-SubCell"/>
</dbReference>
<feature type="region of interest" description="Disordered" evidence="8">
    <location>
        <begin position="113"/>
        <end position="182"/>
    </location>
</feature>
<dbReference type="SUPFAM" id="SSF57716">
    <property type="entry name" value="Glucocorticoid receptor-like (DNA-binding domain)"/>
    <property type="match status" value="1"/>
</dbReference>
<feature type="domain" description="C2H2-type" evidence="9">
    <location>
        <begin position="466"/>
        <end position="494"/>
    </location>
</feature>
<dbReference type="EMBL" id="HBUE01152423">
    <property type="protein sequence ID" value="CAG6505894.1"/>
    <property type="molecule type" value="Transcribed_RNA"/>
</dbReference>
<accession>A0A8D8N9X8</accession>
<dbReference type="SMART" id="SM00355">
    <property type="entry name" value="ZnF_C2H2"/>
    <property type="match status" value="9"/>
</dbReference>
<dbReference type="FunFam" id="3.30.160.60:FF:000145">
    <property type="entry name" value="Zinc finger protein 574"/>
    <property type="match status" value="1"/>
</dbReference>
<dbReference type="InterPro" id="IPR036236">
    <property type="entry name" value="Znf_C2H2_sf"/>
</dbReference>
<dbReference type="InterPro" id="IPR012934">
    <property type="entry name" value="Znf_AD"/>
</dbReference>
<evidence type="ECO:0000256" key="7">
    <source>
        <dbReference type="PROSITE-ProRule" id="PRU00042"/>
    </source>
</evidence>
<name>A0A8D8N9X8_CULPI</name>
<dbReference type="EMBL" id="HBUE01257427">
    <property type="protein sequence ID" value="CAG6557198.1"/>
    <property type="molecule type" value="Transcribed_RNA"/>
</dbReference>
<evidence type="ECO:0000256" key="1">
    <source>
        <dbReference type="ARBA" id="ARBA00004123"/>
    </source>
</evidence>
<feature type="domain" description="C2H2-type" evidence="9">
    <location>
        <begin position="350"/>
        <end position="372"/>
    </location>
</feature>
<dbReference type="Pfam" id="PF00096">
    <property type="entry name" value="zf-C2H2"/>
    <property type="match status" value="4"/>
</dbReference>
<dbReference type="PANTHER" id="PTHR24379">
    <property type="entry name" value="KRAB AND ZINC FINGER DOMAIN-CONTAINING"/>
    <property type="match status" value="1"/>
</dbReference>
<keyword evidence="2" id="KW-0479">Metal-binding</keyword>
<evidence type="ECO:0000256" key="6">
    <source>
        <dbReference type="ARBA" id="ARBA00023242"/>
    </source>
</evidence>
<evidence type="ECO:0000259" key="9">
    <source>
        <dbReference type="PROSITE" id="PS50157"/>
    </source>
</evidence>
<evidence type="ECO:0000256" key="4">
    <source>
        <dbReference type="ARBA" id="ARBA00022771"/>
    </source>
</evidence>
<dbReference type="AlphaFoldDB" id="A0A8D8N9X8"/>
<organism evidence="10">
    <name type="scientific">Culex pipiens</name>
    <name type="common">House mosquito</name>
    <dbReference type="NCBI Taxonomy" id="7175"/>
    <lineage>
        <taxon>Eukaryota</taxon>
        <taxon>Metazoa</taxon>
        <taxon>Ecdysozoa</taxon>
        <taxon>Arthropoda</taxon>
        <taxon>Hexapoda</taxon>
        <taxon>Insecta</taxon>
        <taxon>Pterygota</taxon>
        <taxon>Neoptera</taxon>
        <taxon>Endopterygota</taxon>
        <taxon>Diptera</taxon>
        <taxon>Nematocera</taxon>
        <taxon>Culicoidea</taxon>
        <taxon>Culicidae</taxon>
        <taxon>Culicinae</taxon>
        <taxon>Culicini</taxon>
        <taxon>Culex</taxon>
        <taxon>Culex</taxon>
    </lineage>
</organism>
<feature type="domain" description="C2H2-type" evidence="9">
    <location>
        <begin position="438"/>
        <end position="465"/>
    </location>
</feature>
<proteinExistence type="predicted"/>